<evidence type="ECO:0000313" key="9">
    <source>
        <dbReference type="Ensembl" id="ENSGMOP00000002381.2"/>
    </source>
</evidence>
<evidence type="ECO:0000256" key="1">
    <source>
        <dbReference type="ARBA" id="ARBA00004613"/>
    </source>
</evidence>
<accession>A0A8C4YYE1</accession>
<dbReference type="GeneTree" id="ENSGT00950000182930"/>
<keyword evidence="7" id="KW-1133">Transmembrane helix</keyword>
<dbReference type="InterPro" id="IPR025760">
    <property type="entry name" value="Cystatin_Fetuin_A"/>
</dbReference>
<dbReference type="SMART" id="SM00043">
    <property type="entry name" value="CY"/>
    <property type="match status" value="1"/>
</dbReference>
<dbReference type="InterPro" id="IPR001363">
    <property type="entry name" value="Prot_inh_fetuin_CS"/>
</dbReference>
<dbReference type="InterPro" id="IPR000010">
    <property type="entry name" value="Cystatin_dom"/>
</dbReference>
<evidence type="ECO:0000256" key="4">
    <source>
        <dbReference type="ARBA" id="ARBA00022737"/>
    </source>
</evidence>
<evidence type="ECO:0000256" key="2">
    <source>
        <dbReference type="ARBA" id="ARBA00022525"/>
    </source>
</evidence>
<evidence type="ECO:0000256" key="3">
    <source>
        <dbReference type="ARBA" id="ARBA00022729"/>
    </source>
</evidence>
<keyword evidence="7" id="KW-0472">Membrane</keyword>
<dbReference type="CDD" id="cd00042">
    <property type="entry name" value="CY"/>
    <property type="match status" value="1"/>
</dbReference>
<keyword evidence="5" id="KW-1015">Disulfide bond</keyword>
<dbReference type="InterPro" id="IPR050735">
    <property type="entry name" value="Kininogen_Fetuin_HRG"/>
</dbReference>
<dbReference type="PROSITE" id="PS51529">
    <property type="entry name" value="CYSTATIN_FETUIN_A"/>
    <property type="match status" value="1"/>
</dbReference>
<evidence type="ECO:0000313" key="10">
    <source>
        <dbReference type="Proteomes" id="UP000694546"/>
    </source>
</evidence>
<name>A0A8C4YYE1_GADMO</name>
<dbReference type="PANTHER" id="PTHR13814:SF6">
    <property type="entry name" value="ALPHA-2-HS-GLYCOPROTEIN"/>
    <property type="match status" value="1"/>
</dbReference>
<organism evidence="9 10">
    <name type="scientific">Gadus morhua</name>
    <name type="common">Atlantic cod</name>
    <dbReference type="NCBI Taxonomy" id="8049"/>
    <lineage>
        <taxon>Eukaryota</taxon>
        <taxon>Metazoa</taxon>
        <taxon>Chordata</taxon>
        <taxon>Craniata</taxon>
        <taxon>Vertebrata</taxon>
        <taxon>Euteleostomi</taxon>
        <taxon>Actinopterygii</taxon>
        <taxon>Neopterygii</taxon>
        <taxon>Teleostei</taxon>
        <taxon>Neoteleostei</taxon>
        <taxon>Acanthomorphata</taxon>
        <taxon>Zeiogadaria</taxon>
        <taxon>Gadariae</taxon>
        <taxon>Gadiformes</taxon>
        <taxon>Gadoidei</taxon>
        <taxon>Gadidae</taxon>
        <taxon>Gadus</taxon>
    </lineage>
</organism>
<evidence type="ECO:0000256" key="7">
    <source>
        <dbReference type="SAM" id="Phobius"/>
    </source>
</evidence>
<keyword evidence="3" id="KW-0732">Signal</keyword>
<dbReference type="OMA" id="KVWPRQP"/>
<dbReference type="GO" id="GO:0072562">
    <property type="term" value="C:blood microparticle"/>
    <property type="evidence" value="ECO:0007669"/>
    <property type="project" value="TreeGrafter"/>
</dbReference>
<dbReference type="Proteomes" id="UP000694546">
    <property type="component" value="Chromosome 8"/>
</dbReference>
<keyword evidence="2" id="KW-0964">Secreted</keyword>
<sequence>PPEVHYTLFHCLSCIAVTLVLVALGAQGLPPGGLPLGGLPPVGLPIFSRPPCDSPDIEAVAMVAQDYLNGQHTHGYKYVLNRIEDVKIITTVSQLSGEATYLMEVDLLETSCHVLDPKPLTNCSVRPKVMTAVEGDCDVVLKQVGGALSVTAFKCKTEEDMCLDCPTLLPLNDTIGLDFVQASLGTFNVRTNQTFSLMEVGRMSKKPISAGDIIAAEYVIIGANCTSSECVPLDNASINDSSTAASSPSLLPVIQPGLRHHKLTLIHNPGLSGLLSAESAGESGESTESGEVVQVVLGSPTSVAADPPLSTLVPVNAVLDPVMELLPTLPVNLTGCPDIPQHVLLRPGFILRGTSCRT</sequence>
<dbReference type="AlphaFoldDB" id="A0A8C4YYE1"/>
<protein>
    <recommendedName>
        <fullName evidence="8">Cystatin fetuin-A-type domain-containing protein</fullName>
    </recommendedName>
</protein>
<dbReference type="SUPFAM" id="SSF54403">
    <property type="entry name" value="Cystatin/monellin"/>
    <property type="match status" value="1"/>
</dbReference>
<evidence type="ECO:0000259" key="8">
    <source>
        <dbReference type="PROSITE" id="PS51529"/>
    </source>
</evidence>
<feature type="transmembrane region" description="Helical" evidence="7">
    <location>
        <begin position="6"/>
        <end position="26"/>
    </location>
</feature>
<evidence type="ECO:0000256" key="5">
    <source>
        <dbReference type="ARBA" id="ARBA00023157"/>
    </source>
</evidence>
<dbReference type="InterPro" id="IPR046350">
    <property type="entry name" value="Cystatin_sf"/>
</dbReference>
<keyword evidence="10" id="KW-1185">Reference proteome</keyword>
<proteinExistence type="predicted"/>
<dbReference type="Ensembl" id="ENSGMOT00000002461.2">
    <property type="protein sequence ID" value="ENSGMOP00000002381.2"/>
    <property type="gene ID" value="ENSGMOG00000002232.2"/>
</dbReference>
<comment type="subcellular location">
    <subcellularLocation>
        <location evidence="1">Secreted</location>
    </subcellularLocation>
</comment>
<keyword evidence="6" id="KW-0325">Glycoprotein</keyword>
<feature type="domain" description="Cystatin fetuin-A-type" evidence="8">
    <location>
        <begin position="47"/>
        <end position="158"/>
    </location>
</feature>
<dbReference type="PROSITE" id="PS01255">
    <property type="entry name" value="FETUIN_2"/>
    <property type="match status" value="1"/>
</dbReference>
<dbReference type="PANTHER" id="PTHR13814">
    <property type="entry name" value="FETUIN"/>
    <property type="match status" value="1"/>
</dbReference>
<reference evidence="9" key="1">
    <citation type="submission" date="2025-08" db="UniProtKB">
        <authorList>
            <consortium name="Ensembl"/>
        </authorList>
    </citation>
    <scope>IDENTIFICATION</scope>
</reference>
<evidence type="ECO:0000256" key="6">
    <source>
        <dbReference type="ARBA" id="ARBA00023180"/>
    </source>
</evidence>
<keyword evidence="4" id="KW-0677">Repeat</keyword>
<dbReference type="GO" id="GO:0031012">
    <property type="term" value="C:extracellular matrix"/>
    <property type="evidence" value="ECO:0007669"/>
    <property type="project" value="TreeGrafter"/>
</dbReference>
<reference evidence="9" key="2">
    <citation type="submission" date="2025-09" db="UniProtKB">
        <authorList>
            <consortium name="Ensembl"/>
        </authorList>
    </citation>
    <scope>IDENTIFICATION</scope>
</reference>
<keyword evidence="7" id="KW-0812">Transmembrane</keyword>
<dbReference type="GO" id="GO:0004869">
    <property type="term" value="F:cysteine-type endopeptidase inhibitor activity"/>
    <property type="evidence" value="ECO:0007669"/>
    <property type="project" value="InterPro"/>
</dbReference>
<dbReference type="Gene3D" id="3.10.450.10">
    <property type="match status" value="1"/>
</dbReference>